<feature type="region of interest" description="Disordered" evidence="1">
    <location>
        <begin position="1"/>
        <end position="26"/>
    </location>
</feature>
<comment type="caution">
    <text evidence="3">The sequence shown here is derived from an EMBL/GenBank/DDBJ whole genome shotgun (WGS) entry which is preliminary data.</text>
</comment>
<dbReference type="AlphaFoldDB" id="A0A371X0A9"/>
<accession>A0A371X0A9</accession>
<dbReference type="OrthoDB" id="7889190at2"/>
<evidence type="ECO:0000313" key="4">
    <source>
        <dbReference type="Proteomes" id="UP000264310"/>
    </source>
</evidence>
<dbReference type="RefSeq" id="WP_116684162.1">
    <property type="nucleotide sequence ID" value="NZ_QURL01000006.1"/>
</dbReference>
<reference evidence="3 4" key="1">
    <citation type="submission" date="2018-08" db="EMBL/GenBank/DDBJ databases">
        <title>Fulvimarina sp. 85, whole genome shotgun sequence.</title>
        <authorList>
            <person name="Tuo L."/>
        </authorList>
    </citation>
    <scope>NUCLEOTIDE SEQUENCE [LARGE SCALE GENOMIC DNA]</scope>
    <source>
        <strain evidence="3 4">85</strain>
    </source>
</reference>
<evidence type="ECO:0000256" key="1">
    <source>
        <dbReference type="SAM" id="MobiDB-lite"/>
    </source>
</evidence>
<dbReference type="EMBL" id="QURL01000006">
    <property type="protein sequence ID" value="RFC62639.1"/>
    <property type="molecule type" value="Genomic_DNA"/>
</dbReference>
<sequence length="134" mass="13907">MTIAPIAGTAAVRPEASGKDVGPAPRSSALVKHEVDKLAPAQEFEAFALRSFVEEMLPSEASNFFGGGTAGNIWRSMMAEQLGEQLARDGGIGIADMISADRAMEPQTAAETKAQAGESARTRFGAMLAGIGKP</sequence>
<keyword evidence="4" id="KW-1185">Reference proteome</keyword>
<dbReference type="Proteomes" id="UP000264310">
    <property type="component" value="Unassembled WGS sequence"/>
</dbReference>
<protein>
    <submittedName>
        <fullName evidence="3">Rod-binding protein</fullName>
    </submittedName>
</protein>
<evidence type="ECO:0000259" key="2">
    <source>
        <dbReference type="Pfam" id="PF10135"/>
    </source>
</evidence>
<feature type="domain" description="Flagellar protein FlgJ N-terminal" evidence="2">
    <location>
        <begin position="60"/>
        <end position="98"/>
    </location>
</feature>
<proteinExistence type="predicted"/>
<evidence type="ECO:0000313" key="3">
    <source>
        <dbReference type="EMBL" id="RFC62639.1"/>
    </source>
</evidence>
<organism evidence="3 4">
    <name type="scientific">Fulvimarina endophytica</name>
    <dbReference type="NCBI Taxonomy" id="2293836"/>
    <lineage>
        <taxon>Bacteria</taxon>
        <taxon>Pseudomonadati</taxon>
        <taxon>Pseudomonadota</taxon>
        <taxon>Alphaproteobacteria</taxon>
        <taxon>Hyphomicrobiales</taxon>
        <taxon>Aurantimonadaceae</taxon>
        <taxon>Fulvimarina</taxon>
    </lineage>
</organism>
<dbReference type="InterPro" id="IPR019301">
    <property type="entry name" value="Flagellar_prot_FlgJ_N"/>
</dbReference>
<name>A0A371X0A9_9HYPH</name>
<gene>
    <name evidence="3" type="ORF">DYI37_15510</name>
</gene>
<dbReference type="Pfam" id="PF10135">
    <property type="entry name" value="Rod-binding"/>
    <property type="match status" value="1"/>
</dbReference>